<dbReference type="InterPro" id="IPR002156">
    <property type="entry name" value="RNaseH_domain"/>
</dbReference>
<sequence>MPEGFRREPGHLSSPDVGIEPSEEAIAKKKLKKQKKLEKARREWEELCQEWEELRQKFCLPQSRNHNAKAHYSGELPSLEMLRLDAFLACLFPSDNYIQKSPPGRKFPIERYPQTIRPENIEVHLGDWSFLACPDAPASYVDPKDRVVHIDCIVVSISIVFMEEPGKNPTSALGIFYGNNNPQNALFRPEKTILTEEASTLVAFLFVLREFQNLMSAWSMVRKNCPLHTLCIKCDSEFLVKGVTEWIPKWKENGWKNSKGKPVANSRIWGLIDEALIKLESIFIVHFWLVNEELNANARLLAHTGLRTEAESMSSVE</sequence>
<evidence type="ECO:0000256" key="1">
    <source>
        <dbReference type="SAM" id="Coils"/>
    </source>
</evidence>
<dbReference type="InterPro" id="IPR036397">
    <property type="entry name" value="RNaseH_sf"/>
</dbReference>
<feature type="coiled-coil region" evidence="1">
    <location>
        <begin position="27"/>
        <end position="57"/>
    </location>
</feature>
<dbReference type="SUPFAM" id="SSF53098">
    <property type="entry name" value="Ribonuclease H-like"/>
    <property type="match status" value="1"/>
</dbReference>
<dbReference type="GO" id="GO:0003676">
    <property type="term" value="F:nucleic acid binding"/>
    <property type="evidence" value="ECO:0007669"/>
    <property type="project" value="InterPro"/>
</dbReference>
<keyword evidence="1" id="KW-0175">Coiled coil</keyword>
<organism evidence="4 5">
    <name type="scientific">Penicillium steckii</name>
    <dbReference type="NCBI Taxonomy" id="303698"/>
    <lineage>
        <taxon>Eukaryota</taxon>
        <taxon>Fungi</taxon>
        <taxon>Dikarya</taxon>
        <taxon>Ascomycota</taxon>
        <taxon>Pezizomycotina</taxon>
        <taxon>Eurotiomycetes</taxon>
        <taxon>Eurotiomycetidae</taxon>
        <taxon>Eurotiales</taxon>
        <taxon>Aspergillaceae</taxon>
        <taxon>Penicillium</taxon>
    </lineage>
</organism>
<accession>A0A1V6TZ12</accession>
<evidence type="ECO:0000259" key="3">
    <source>
        <dbReference type="PROSITE" id="PS50879"/>
    </source>
</evidence>
<dbReference type="InterPro" id="IPR012337">
    <property type="entry name" value="RNaseH-like_sf"/>
</dbReference>
<feature type="domain" description="RNase H type-1" evidence="3">
    <location>
        <begin position="133"/>
        <end position="307"/>
    </location>
</feature>
<evidence type="ECO:0000313" key="4">
    <source>
        <dbReference type="EMBL" id="OQE31190.1"/>
    </source>
</evidence>
<dbReference type="OrthoDB" id="245563at2759"/>
<dbReference type="Pfam" id="PF00075">
    <property type="entry name" value="RNase_H"/>
    <property type="match status" value="1"/>
</dbReference>
<evidence type="ECO:0000313" key="5">
    <source>
        <dbReference type="Proteomes" id="UP000191285"/>
    </source>
</evidence>
<dbReference type="PROSITE" id="PS50879">
    <property type="entry name" value="RNASE_H_1"/>
    <property type="match status" value="1"/>
</dbReference>
<dbReference type="GO" id="GO:0004523">
    <property type="term" value="F:RNA-DNA hybrid ribonuclease activity"/>
    <property type="evidence" value="ECO:0007669"/>
    <property type="project" value="InterPro"/>
</dbReference>
<gene>
    <name evidence="4" type="ORF">PENSTE_c001G00557</name>
</gene>
<evidence type="ECO:0000256" key="2">
    <source>
        <dbReference type="SAM" id="MobiDB-lite"/>
    </source>
</evidence>
<keyword evidence="5" id="KW-1185">Reference proteome</keyword>
<comment type="caution">
    <text evidence="4">The sequence shown here is derived from an EMBL/GenBank/DDBJ whole genome shotgun (WGS) entry which is preliminary data.</text>
</comment>
<dbReference type="Gene3D" id="3.30.420.10">
    <property type="entry name" value="Ribonuclease H-like superfamily/Ribonuclease H"/>
    <property type="match status" value="1"/>
</dbReference>
<feature type="compositionally biased region" description="Basic and acidic residues" evidence="2">
    <location>
        <begin position="1"/>
        <end position="10"/>
    </location>
</feature>
<feature type="region of interest" description="Disordered" evidence="2">
    <location>
        <begin position="1"/>
        <end position="23"/>
    </location>
</feature>
<dbReference type="EMBL" id="MLKD01000001">
    <property type="protein sequence ID" value="OQE31190.1"/>
    <property type="molecule type" value="Genomic_DNA"/>
</dbReference>
<protein>
    <recommendedName>
        <fullName evidence="3">RNase H type-1 domain-containing protein</fullName>
    </recommendedName>
</protein>
<dbReference type="Proteomes" id="UP000191285">
    <property type="component" value="Unassembled WGS sequence"/>
</dbReference>
<dbReference type="AlphaFoldDB" id="A0A1V6TZ12"/>
<name>A0A1V6TZ12_9EURO</name>
<reference evidence="5" key="1">
    <citation type="journal article" date="2017" name="Nat. Microbiol.">
        <title>Global analysis of biosynthetic gene clusters reveals vast potential of secondary metabolite production in Penicillium species.</title>
        <authorList>
            <person name="Nielsen J.C."/>
            <person name="Grijseels S."/>
            <person name="Prigent S."/>
            <person name="Ji B."/>
            <person name="Dainat J."/>
            <person name="Nielsen K.F."/>
            <person name="Frisvad J.C."/>
            <person name="Workman M."/>
            <person name="Nielsen J."/>
        </authorList>
    </citation>
    <scope>NUCLEOTIDE SEQUENCE [LARGE SCALE GENOMIC DNA]</scope>
    <source>
        <strain evidence="5">IBT 24891</strain>
    </source>
</reference>
<proteinExistence type="predicted"/>
<dbReference type="STRING" id="303698.A0A1V6TZ12"/>